<organism evidence="5 6">
    <name type="scientific">Nocardia jiangxiensis</name>
    <dbReference type="NCBI Taxonomy" id="282685"/>
    <lineage>
        <taxon>Bacteria</taxon>
        <taxon>Bacillati</taxon>
        <taxon>Actinomycetota</taxon>
        <taxon>Actinomycetes</taxon>
        <taxon>Mycobacteriales</taxon>
        <taxon>Nocardiaceae</taxon>
        <taxon>Nocardia</taxon>
    </lineage>
</organism>
<keyword evidence="2" id="KW-0547">Nucleotide-binding</keyword>
<dbReference type="SUPFAM" id="SSF52540">
    <property type="entry name" value="P-loop containing nucleoside triphosphate hydrolases"/>
    <property type="match status" value="1"/>
</dbReference>
<dbReference type="PANTHER" id="PTHR42788">
    <property type="entry name" value="TAURINE IMPORT ATP-BINDING PROTEIN-RELATED"/>
    <property type="match status" value="1"/>
</dbReference>
<evidence type="ECO:0000313" key="5">
    <source>
        <dbReference type="EMBL" id="MFF3572157.1"/>
    </source>
</evidence>
<proteinExistence type="predicted"/>
<dbReference type="InterPro" id="IPR003593">
    <property type="entry name" value="AAA+_ATPase"/>
</dbReference>
<sequence>MSSELTHPAMHEAPPRPGTQVLGFSSTRLSYPNGTLALDGVDLTVRAGEFVSVVGPSGCGKSSLLRIASGLESATGGYAQVGANRIGYVFQDPTLLPWRTVRDNVALLAELDHVPKAERYRRAREAIELVGLTGFEDQLPRMLSGGMRMRASLARSLSVDPELFLFDEPFGALDEITRERLGDEITELFATRRFAGLFITHSVAEAVYLSTRVAVMSPRPGRIVAEFEVPFEFPRRPEIRYTHAFTDLASRVSQSLRGIHA</sequence>
<evidence type="ECO:0000256" key="2">
    <source>
        <dbReference type="ARBA" id="ARBA00022741"/>
    </source>
</evidence>
<dbReference type="Gene3D" id="3.40.50.300">
    <property type="entry name" value="P-loop containing nucleotide triphosphate hydrolases"/>
    <property type="match status" value="1"/>
</dbReference>
<dbReference type="InterPro" id="IPR017871">
    <property type="entry name" value="ABC_transporter-like_CS"/>
</dbReference>
<evidence type="ECO:0000259" key="4">
    <source>
        <dbReference type="PROSITE" id="PS50893"/>
    </source>
</evidence>
<dbReference type="PROSITE" id="PS50893">
    <property type="entry name" value="ABC_TRANSPORTER_2"/>
    <property type="match status" value="1"/>
</dbReference>
<feature type="domain" description="ABC transporter" evidence="4">
    <location>
        <begin position="22"/>
        <end position="243"/>
    </location>
</feature>
<dbReference type="PROSITE" id="PS00211">
    <property type="entry name" value="ABC_TRANSPORTER_1"/>
    <property type="match status" value="1"/>
</dbReference>
<dbReference type="Pfam" id="PF00005">
    <property type="entry name" value="ABC_tran"/>
    <property type="match status" value="1"/>
</dbReference>
<keyword evidence="3 5" id="KW-0067">ATP-binding</keyword>
<evidence type="ECO:0000313" key="6">
    <source>
        <dbReference type="Proteomes" id="UP001601992"/>
    </source>
</evidence>
<evidence type="ECO:0000256" key="3">
    <source>
        <dbReference type="ARBA" id="ARBA00022840"/>
    </source>
</evidence>
<dbReference type="InterPro" id="IPR003439">
    <property type="entry name" value="ABC_transporter-like_ATP-bd"/>
</dbReference>
<keyword evidence="1" id="KW-0813">Transport</keyword>
<dbReference type="RefSeq" id="WP_387405815.1">
    <property type="nucleotide sequence ID" value="NZ_JBIAQY010000012.1"/>
</dbReference>
<reference evidence="5 6" key="1">
    <citation type="submission" date="2024-10" db="EMBL/GenBank/DDBJ databases">
        <title>The Natural Products Discovery Center: Release of the First 8490 Sequenced Strains for Exploring Actinobacteria Biosynthetic Diversity.</title>
        <authorList>
            <person name="Kalkreuter E."/>
            <person name="Kautsar S.A."/>
            <person name="Yang D."/>
            <person name="Bader C.D."/>
            <person name="Teijaro C.N."/>
            <person name="Fluegel L."/>
            <person name="Davis C.M."/>
            <person name="Simpson J.R."/>
            <person name="Lauterbach L."/>
            <person name="Steele A.D."/>
            <person name="Gui C."/>
            <person name="Meng S."/>
            <person name="Li G."/>
            <person name="Viehrig K."/>
            <person name="Ye F."/>
            <person name="Su P."/>
            <person name="Kiefer A.F."/>
            <person name="Nichols A."/>
            <person name="Cepeda A.J."/>
            <person name="Yan W."/>
            <person name="Fan B."/>
            <person name="Jiang Y."/>
            <person name="Adhikari A."/>
            <person name="Zheng C.-J."/>
            <person name="Schuster L."/>
            <person name="Cowan T.M."/>
            <person name="Smanski M.J."/>
            <person name="Chevrette M.G."/>
            <person name="De Carvalho L.P.S."/>
            <person name="Shen B."/>
        </authorList>
    </citation>
    <scope>NUCLEOTIDE SEQUENCE [LARGE SCALE GENOMIC DNA]</scope>
    <source>
        <strain evidence="5 6">NPDC002593</strain>
    </source>
</reference>
<dbReference type="PANTHER" id="PTHR42788:SF20">
    <property type="entry name" value="ABC TRANSPORTER ATP-BINDING PROTEIN"/>
    <property type="match status" value="1"/>
</dbReference>
<comment type="caution">
    <text evidence="5">The sequence shown here is derived from an EMBL/GenBank/DDBJ whole genome shotgun (WGS) entry which is preliminary data.</text>
</comment>
<dbReference type="InterPro" id="IPR027417">
    <property type="entry name" value="P-loop_NTPase"/>
</dbReference>
<name>A0ABW6S7C4_9NOCA</name>
<dbReference type="EMBL" id="JBIAQY010000012">
    <property type="protein sequence ID" value="MFF3572157.1"/>
    <property type="molecule type" value="Genomic_DNA"/>
</dbReference>
<keyword evidence="6" id="KW-1185">Reference proteome</keyword>
<dbReference type="Proteomes" id="UP001601992">
    <property type="component" value="Unassembled WGS sequence"/>
</dbReference>
<dbReference type="InterPro" id="IPR050166">
    <property type="entry name" value="ABC_transporter_ATP-bind"/>
</dbReference>
<dbReference type="SMART" id="SM00382">
    <property type="entry name" value="AAA"/>
    <property type="match status" value="1"/>
</dbReference>
<gene>
    <name evidence="5" type="ORF">ACFYXQ_30690</name>
</gene>
<evidence type="ECO:0000256" key="1">
    <source>
        <dbReference type="ARBA" id="ARBA00022448"/>
    </source>
</evidence>
<accession>A0ABW6S7C4</accession>
<dbReference type="CDD" id="cd03293">
    <property type="entry name" value="ABC_NrtD_SsuB_transporters"/>
    <property type="match status" value="1"/>
</dbReference>
<dbReference type="GO" id="GO:0005524">
    <property type="term" value="F:ATP binding"/>
    <property type="evidence" value="ECO:0007669"/>
    <property type="project" value="UniProtKB-KW"/>
</dbReference>
<protein>
    <submittedName>
        <fullName evidence="5">ABC transporter ATP-binding protein</fullName>
    </submittedName>
</protein>